<name>A0A8J3KA61_9ACTN</name>
<evidence type="ECO:0000313" key="2">
    <source>
        <dbReference type="Proteomes" id="UP000659904"/>
    </source>
</evidence>
<gene>
    <name evidence="1" type="ORF">Cci01nite_20530</name>
</gene>
<evidence type="ECO:0000313" key="1">
    <source>
        <dbReference type="EMBL" id="GIF96959.1"/>
    </source>
</evidence>
<sequence length="305" mass="33989">MAAAVASLAHVAVLDRNHAYTVFKHNIDAVRAMVDAGQVMDALMQHATAADLARLGVAELDLSRLDATDMYRGAWGLAVSALDRWVSDEIMRRVRILVLMPPDRRPRKLNNVTVTGAVANFPLGQGTEALFGRYGPDEGGLLVGRSSYTYPFERAYDAVLRSLHRKTFQHPDKIATGFRWVYDGDLWRDTADRINRESPDTAVSGDSLKHRLAEIAQRRNRIVHRSDLGHRFQKEPLNASEVHDTIDFLERVVVAITHLLGDVPTHGVDLGSLWAAYVNTRCDVDSGHAWDCDLFCEISELPPLS</sequence>
<accession>A0A8J3KA61</accession>
<evidence type="ECO:0008006" key="3">
    <source>
        <dbReference type="Google" id="ProtNLM"/>
    </source>
</evidence>
<proteinExistence type="predicted"/>
<dbReference type="Proteomes" id="UP000659904">
    <property type="component" value="Unassembled WGS sequence"/>
</dbReference>
<reference evidence="1 2" key="1">
    <citation type="submission" date="2021-01" db="EMBL/GenBank/DDBJ databases">
        <title>Whole genome shotgun sequence of Catellatospora citrea NBRC 14495.</title>
        <authorList>
            <person name="Komaki H."/>
            <person name="Tamura T."/>
        </authorList>
    </citation>
    <scope>NUCLEOTIDE SEQUENCE [LARGE SCALE GENOMIC DNA]</scope>
    <source>
        <strain evidence="1 2">NBRC 14495</strain>
    </source>
</reference>
<comment type="caution">
    <text evidence="1">The sequence shown here is derived from an EMBL/GenBank/DDBJ whole genome shotgun (WGS) entry which is preliminary data.</text>
</comment>
<keyword evidence="2" id="KW-1185">Reference proteome</keyword>
<organism evidence="1 2">
    <name type="scientific">Catellatospora citrea</name>
    <dbReference type="NCBI Taxonomy" id="53366"/>
    <lineage>
        <taxon>Bacteria</taxon>
        <taxon>Bacillati</taxon>
        <taxon>Actinomycetota</taxon>
        <taxon>Actinomycetes</taxon>
        <taxon>Micromonosporales</taxon>
        <taxon>Micromonosporaceae</taxon>
        <taxon>Catellatospora</taxon>
    </lineage>
</organism>
<dbReference type="AlphaFoldDB" id="A0A8J3KA61"/>
<dbReference type="EMBL" id="BONH01000007">
    <property type="protein sequence ID" value="GIF96959.1"/>
    <property type="molecule type" value="Genomic_DNA"/>
</dbReference>
<protein>
    <recommendedName>
        <fullName evidence="3">RiboL-PSP-HEPN domain-containing protein</fullName>
    </recommendedName>
</protein>